<dbReference type="InterPro" id="IPR047916">
    <property type="entry name" value="TTBK_Asator-like_STKc"/>
</dbReference>
<feature type="compositionally biased region" description="Basic and acidic residues" evidence="8">
    <location>
        <begin position="820"/>
        <end position="834"/>
    </location>
</feature>
<evidence type="ECO:0000256" key="5">
    <source>
        <dbReference type="ARBA" id="ARBA00022840"/>
    </source>
</evidence>
<protein>
    <recommendedName>
        <fullName evidence="9">Protein kinase domain-containing protein</fullName>
    </recommendedName>
</protein>
<feature type="binding site" evidence="7">
    <location>
        <position position="46"/>
    </location>
    <ligand>
        <name>ATP</name>
        <dbReference type="ChEBI" id="CHEBI:30616"/>
    </ligand>
</feature>
<keyword evidence="11" id="KW-1185">Reference proteome</keyword>
<dbReference type="GO" id="GO:0004674">
    <property type="term" value="F:protein serine/threonine kinase activity"/>
    <property type="evidence" value="ECO:0007669"/>
    <property type="project" value="UniProtKB-KW"/>
</dbReference>
<evidence type="ECO:0000256" key="3">
    <source>
        <dbReference type="ARBA" id="ARBA00022741"/>
    </source>
</evidence>
<feature type="region of interest" description="Disordered" evidence="8">
    <location>
        <begin position="1038"/>
        <end position="1074"/>
    </location>
</feature>
<feature type="region of interest" description="Disordered" evidence="8">
    <location>
        <begin position="400"/>
        <end position="555"/>
    </location>
</feature>
<feature type="region of interest" description="Disordered" evidence="8">
    <location>
        <begin position="308"/>
        <end position="335"/>
    </location>
</feature>
<feature type="region of interest" description="Disordered" evidence="8">
    <location>
        <begin position="888"/>
        <end position="929"/>
    </location>
</feature>
<dbReference type="SUPFAM" id="SSF56112">
    <property type="entry name" value="Protein kinase-like (PK-like)"/>
    <property type="match status" value="1"/>
</dbReference>
<feature type="compositionally biased region" description="Basic and acidic residues" evidence="8">
    <location>
        <begin position="888"/>
        <end position="914"/>
    </location>
</feature>
<dbReference type="AlphaFoldDB" id="A0AAD9J5J9"/>
<dbReference type="InterPro" id="IPR000719">
    <property type="entry name" value="Prot_kinase_dom"/>
</dbReference>
<dbReference type="FunFam" id="3.30.200.20:FF:000358">
    <property type="entry name" value="Tau tubulin kinase 2b"/>
    <property type="match status" value="1"/>
</dbReference>
<evidence type="ECO:0000256" key="4">
    <source>
        <dbReference type="ARBA" id="ARBA00022777"/>
    </source>
</evidence>
<feature type="compositionally biased region" description="Basic and acidic residues" evidence="8">
    <location>
        <begin position="1114"/>
        <end position="1123"/>
    </location>
</feature>
<feature type="region of interest" description="Disordered" evidence="8">
    <location>
        <begin position="1113"/>
        <end position="1138"/>
    </location>
</feature>
<dbReference type="Pfam" id="PF00069">
    <property type="entry name" value="Pkinase"/>
    <property type="match status" value="1"/>
</dbReference>
<dbReference type="FunFam" id="1.10.510.10:FF:000481">
    <property type="entry name" value="Asator, isoform D"/>
    <property type="match status" value="1"/>
</dbReference>
<keyword evidence="1" id="KW-0723">Serine/threonine-protein kinase</keyword>
<evidence type="ECO:0000256" key="7">
    <source>
        <dbReference type="PROSITE-ProRule" id="PRU10141"/>
    </source>
</evidence>
<evidence type="ECO:0000259" key="9">
    <source>
        <dbReference type="PROSITE" id="PS50011"/>
    </source>
</evidence>
<feature type="region of interest" description="Disordered" evidence="8">
    <location>
        <begin position="593"/>
        <end position="617"/>
    </location>
</feature>
<keyword evidence="3 7" id="KW-0547">Nucleotide-binding</keyword>
<comment type="caution">
    <text evidence="10">The sequence shown here is derived from an EMBL/GenBank/DDBJ whole genome shotgun (WGS) entry which is preliminary data.</text>
</comment>
<dbReference type="PANTHER" id="PTHR11909">
    <property type="entry name" value="CASEIN KINASE-RELATED"/>
    <property type="match status" value="1"/>
</dbReference>
<keyword evidence="2" id="KW-0808">Transferase</keyword>
<evidence type="ECO:0000256" key="2">
    <source>
        <dbReference type="ARBA" id="ARBA00022679"/>
    </source>
</evidence>
<feature type="compositionally biased region" description="Basic and acidic residues" evidence="8">
    <location>
        <begin position="524"/>
        <end position="536"/>
    </location>
</feature>
<dbReference type="InterPro" id="IPR017441">
    <property type="entry name" value="Protein_kinase_ATP_BS"/>
</dbReference>
<feature type="compositionally biased region" description="Basic and acidic residues" evidence="8">
    <location>
        <begin position="469"/>
        <end position="486"/>
    </location>
</feature>
<organism evidence="10 11">
    <name type="scientific">Paralvinella palmiformis</name>
    <dbReference type="NCBI Taxonomy" id="53620"/>
    <lineage>
        <taxon>Eukaryota</taxon>
        <taxon>Metazoa</taxon>
        <taxon>Spiralia</taxon>
        <taxon>Lophotrochozoa</taxon>
        <taxon>Annelida</taxon>
        <taxon>Polychaeta</taxon>
        <taxon>Sedentaria</taxon>
        <taxon>Canalipalpata</taxon>
        <taxon>Terebellida</taxon>
        <taxon>Terebelliformia</taxon>
        <taxon>Alvinellidae</taxon>
        <taxon>Paralvinella</taxon>
    </lineage>
</organism>
<feature type="compositionally biased region" description="Polar residues" evidence="8">
    <location>
        <begin position="1038"/>
        <end position="1047"/>
    </location>
</feature>
<reference evidence="10" key="1">
    <citation type="journal article" date="2023" name="Mol. Biol. Evol.">
        <title>Third-Generation Sequencing Reveals the Adaptive Role of the Epigenome in Three Deep-Sea Polychaetes.</title>
        <authorList>
            <person name="Perez M."/>
            <person name="Aroh O."/>
            <person name="Sun Y."/>
            <person name="Lan Y."/>
            <person name="Juniper S.K."/>
            <person name="Young C.R."/>
            <person name="Angers B."/>
            <person name="Qian P.Y."/>
        </authorList>
    </citation>
    <scope>NUCLEOTIDE SEQUENCE</scope>
    <source>
        <strain evidence="10">P08H-3</strain>
    </source>
</reference>
<evidence type="ECO:0000256" key="8">
    <source>
        <dbReference type="SAM" id="MobiDB-lite"/>
    </source>
</evidence>
<feature type="compositionally biased region" description="Basic and acidic residues" evidence="8">
    <location>
        <begin position="416"/>
        <end position="430"/>
    </location>
</feature>
<name>A0AAD9J5J9_9ANNE</name>
<dbReference type="InterPro" id="IPR050235">
    <property type="entry name" value="CK1_Ser-Thr_kinase"/>
</dbReference>
<evidence type="ECO:0000313" key="11">
    <source>
        <dbReference type="Proteomes" id="UP001208570"/>
    </source>
</evidence>
<keyword evidence="5 7" id="KW-0067">ATP-binding</keyword>
<dbReference type="EMBL" id="JAODUP010000635">
    <property type="protein sequence ID" value="KAK2146060.1"/>
    <property type="molecule type" value="Genomic_DNA"/>
</dbReference>
<dbReference type="Gene3D" id="1.10.510.10">
    <property type="entry name" value="Transferase(Phosphotransferase) domain 1"/>
    <property type="match status" value="1"/>
</dbReference>
<dbReference type="Proteomes" id="UP001208570">
    <property type="component" value="Unassembled WGS sequence"/>
</dbReference>
<feature type="compositionally biased region" description="Low complexity" evidence="8">
    <location>
        <begin position="1060"/>
        <end position="1069"/>
    </location>
</feature>
<gene>
    <name evidence="10" type="ORF">LSH36_635g00057</name>
</gene>
<accession>A0AAD9J5J9</accession>
<feature type="domain" description="Protein kinase" evidence="9">
    <location>
        <begin position="17"/>
        <end position="292"/>
    </location>
</feature>
<feature type="compositionally biased region" description="Polar residues" evidence="8">
    <location>
        <begin position="310"/>
        <end position="320"/>
    </location>
</feature>
<evidence type="ECO:0000256" key="6">
    <source>
        <dbReference type="ARBA" id="ARBA00061588"/>
    </source>
</evidence>
<sequence>MAAEDLLQVGHLVKERWKVMKKIGGGGFGEIYEGQDLVTKESVALKLESAKQPKQVLKMEVAVLKKVTSTSLLLIVLLATGKDHVCRFIGCGRNDRFNYVVMSLQARNLAELRRGQPKGCFSIGTTLRLGFQILEAIEAIHSVGFLHRDIKPSNFAMGRHNANCKKVYMLDFGLARQYTNQNGEVRAPRAAAGFRGTVRYASVNAHKNKEMGRHDDLWSLFYMIVEFVSGQLPWRKMKDKEQVGTMKDKHDHSSFLKHLPHEFSTYLEHIQGLDYYDKPDYEKLLGLFQDCMQRKGIKDTDLFDWEKTSESVSRQQSSGAQAGKKEAPEVKGSRTSAVIQQHLENIPYADENVPDGVKHEVKKAEKDGLPLGKQVLAKDETNLKQVKYTENIIQKQLIEKYVPVPQKPGDPGSGRSRNDEPEIQKDHDDPDGQQGTPGTIDPKLQLLDHQLRNILKGGQEKSQTSSASDVRKGKNVADKDNDENPKSHQSPSPVRSPANDTPRRQLPKIPPGAVPHYKLPPKSPGERPERDRDTGPMEKSTITEKTNGGEKEKEFKEYLSSDMMRNSSTQSPGKEEILIVEVVANKHTARMVGSSEGKMTDGESRTEDKGELSQPGHAITFGGVEERSYTNLCLEDVPTNVYLDDHATRAAPYTVFSQFQASMVSSEEDTDDEHSTRFDSVAKPTLAIGQSPFSERRRGSHILKHIQDASEKINEKLTAREFGKRRELSMEFHKDSDSMRDYADESFSHMLSEHRPIKSILDEIPKPKFSTKSPSSPAKLSSLPRMLSSPLISHQQLFLGEVRLQTSEKPETPTLVNGFEHKQSQQADVKRLEGKGTTGELGISNKVTAMKRADEDMTSDGSDTEPRPHQLLKQEVIQQKLLSLKLEDRGTADGESPRPHVTDDQHNDTQDQRIGRKPASFSSVVFSGSRPAPTSAGPMIFLPFCNSIDAEHLAANLNKTPVENSIDIYRTKQTSQPEHDAATPVEEGFYLHEDPMLPWSRDHISMEKPWSEDRHVVNMPRPASEPAVHTLSNMDNEQVSSHLNNTGARPKTLDFEHSSESSSRSTSDSGMVPRKYGGIQELHHQALHSLCLDNGRTEDFSLVRASVDVLMDSGHVKKPDSSESCRPPRPPRGSRPAMVASRARSVAFASLFLCARYFQLCHRR</sequence>
<feature type="region of interest" description="Disordered" evidence="8">
    <location>
        <begin position="820"/>
        <end position="869"/>
    </location>
</feature>
<keyword evidence="4" id="KW-0418">Kinase</keyword>
<evidence type="ECO:0000313" key="10">
    <source>
        <dbReference type="EMBL" id="KAK2146060.1"/>
    </source>
</evidence>
<feature type="compositionally biased region" description="Basic and acidic residues" evidence="8">
    <location>
        <begin position="323"/>
        <end position="332"/>
    </location>
</feature>
<dbReference type="CDD" id="cd14017">
    <property type="entry name" value="STKc_TTBK"/>
    <property type="match status" value="1"/>
</dbReference>
<dbReference type="PROSITE" id="PS00107">
    <property type="entry name" value="PROTEIN_KINASE_ATP"/>
    <property type="match status" value="1"/>
</dbReference>
<evidence type="ECO:0000256" key="1">
    <source>
        <dbReference type="ARBA" id="ARBA00022527"/>
    </source>
</evidence>
<dbReference type="GO" id="GO:0005524">
    <property type="term" value="F:ATP binding"/>
    <property type="evidence" value="ECO:0007669"/>
    <property type="project" value="UniProtKB-UniRule"/>
</dbReference>
<dbReference type="SMART" id="SM00220">
    <property type="entry name" value="S_TKc"/>
    <property type="match status" value="1"/>
</dbReference>
<proteinExistence type="inferred from homology"/>
<dbReference type="GO" id="GO:0015630">
    <property type="term" value="C:microtubule cytoskeleton"/>
    <property type="evidence" value="ECO:0007669"/>
    <property type="project" value="UniProtKB-ARBA"/>
</dbReference>
<dbReference type="PROSITE" id="PS50011">
    <property type="entry name" value="PROTEIN_KINASE_DOM"/>
    <property type="match status" value="1"/>
</dbReference>
<comment type="similarity">
    <text evidence="6">Belongs to the protein kinase superfamily. CK1 Ser/Thr protein kinase family.</text>
</comment>
<feature type="compositionally biased region" description="Basic and acidic residues" evidence="8">
    <location>
        <begin position="598"/>
        <end position="611"/>
    </location>
</feature>
<dbReference type="InterPro" id="IPR011009">
    <property type="entry name" value="Kinase-like_dom_sf"/>
</dbReference>